<dbReference type="Proteomes" id="UP000796880">
    <property type="component" value="Unassembled WGS sequence"/>
</dbReference>
<dbReference type="GO" id="GO:0005684">
    <property type="term" value="C:U2-type spliceosomal complex"/>
    <property type="evidence" value="ECO:0007669"/>
    <property type="project" value="TreeGrafter"/>
</dbReference>
<evidence type="ECO:0000313" key="2">
    <source>
        <dbReference type="Proteomes" id="UP000796880"/>
    </source>
</evidence>
<keyword evidence="2" id="KW-1185">Reference proteome</keyword>
<reference evidence="1" key="1">
    <citation type="submission" date="2020-03" db="EMBL/GenBank/DDBJ databases">
        <title>A high-quality chromosome-level genome assembly of a woody plant with both climbing and erect habits, Rhamnella rubrinervis.</title>
        <authorList>
            <person name="Lu Z."/>
            <person name="Yang Y."/>
            <person name="Zhu X."/>
            <person name="Sun Y."/>
        </authorList>
    </citation>
    <scope>NUCLEOTIDE SEQUENCE</scope>
    <source>
        <strain evidence="1">BYM</strain>
        <tissue evidence="1">Leaf</tissue>
    </source>
</reference>
<dbReference type="GO" id="GO:0000398">
    <property type="term" value="P:mRNA splicing, via spliceosome"/>
    <property type="evidence" value="ECO:0007669"/>
    <property type="project" value="TreeGrafter"/>
</dbReference>
<name>A0A8K0MKJ6_9ROSA</name>
<comment type="caution">
    <text evidence="1">The sequence shown here is derived from an EMBL/GenBank/DDBJ whole genome shotgun (WGS) entry which is preliminary data.</text>
</comment>
<proteinExistence type="predicted"/>
<gene>
    <name evidence="1" type="ORF">FNV43_RR10222</name>
</gene>
<sequence length="158" mass="18320">MSTARPWNLPEAGASAGPNYSLRFVGTLVASRPLKWSALARFKMYCGSKEIKLEWGKGLAQKPEAEARLQELELEKEKPFAWSRIVFMFYDTRRKCLKRMNEKQASKREAYLWSAVILPSSYHEEVSILLSITYRYLIRTKTSTAEVSDLQDPYIKQF</sequence>
<dbReference type="GO" id="GO:0070274">
    <property type="term" value="C:RES complex"/>
    <property type="evidence" value="ECO:0007669"/>
    <property type="project" value="TreeGrafter"/>
</dbReference>
<protein>
    <submittedName>
        <fullName evidence="1">Uncharacterized protein</fullName>
    </submittedName>
</protein>
<dbReference type="EMBL" id="VOIH02000004">
    <property type="protein sequence ID" value="KAF3449494.1"/>
    <property type="molecule type" value="Genomic_DNA"/>
</dbReference>
<dbReference type="GO" id="GO:0003723">
    <property type="term" value="F:RNA binding"/>
    <property type="evidence" value="ECO:0007669"/>
    <property type="project" value="TreeGrafter"/>
</dbReference>
<accession>A0A8K0MKJ6</accession>
<organism evidence="1 2">
    <name type="scientific">Rhamnella rubrinervis</name>
    <dbReference type="NCBI Taxonomy" id="2594499"/>
    <lineage>
        <taxon>Eukaryota</taxon>
        <taxon>Viridiplantae</taxon>
        <taxon>Streptophyta</taxon>
        <taxon>Embryophyta</taxon>
        <taxon>Tracheophyta</taxon>
        <taxon>Spermatophyta</taxon>
        <taxon>Magnoliopsida</taxon>
        <taxon>eudicotyledons</taxon>
        <taxon>Gunneridae</taxon>
        <taxon>Pentapetalae</taxon>
        <taxon>rosids</taxon>
        <taxon>fabids</taxon>
        <taxon>Rosales</taxon>
        <taxon>Rhamnaceae</taxon>
        <taxon>rhamnoid group</taxon>
        <taxon>Rhamneae</taxon>
        <taxon>Rhamnella</taxon>
    </lineage>
</organism>
<dbReference type="PANTHER" id="PTHR31809">
    <property type="entry name" value="BUD13 HOMOLOG"/>
    <property type="match status" value="1"/>
</dbReference>
<evidence type="ECO:0000313" key="1">
    <source>
        <dbReference type="EMBL" id="KAF3449494.1"/>
    </source>
</evidence>
<dbReference type="AlphaFoldDB" id="A0A8K0MKJ6"/>
<dbReference type="InterPro" id="IPR051112">
    <property type="entry name" value="CWC26_splicing_factor"/>
</dbReference>
<dbReference type="PANTHER" id="PTHR31809:SF0">
    <property type="entry name" value="BUD13 HOMOLOG"/>
    <property type="match status" value="1"/>
</dbReference>